<dbReference type="Proteomes" id="UP000828048">
    <property type="component" value="Chromosome 3"/>
</dbReference>
<sequence length="106" mass="11727">MRQKTSSPKNTVEELMAVHPVKFIDVGKKPLAPSLLIGSAFRDGATRKAISPVKFAIRSIHQITLFHCQETILRLKPLTSAQTIVSGYLDFGVEVSVSSPWTYVED</sequence>
<protein>
    <submittedName>
        <fullName evidence="1">Uncharacterized protein</fullName>
    </submittedName>
</protein>
<dbReference type="EMBL" id="CM037153">
    <property type="protein sequence ID" value="KAH7856689.1"/>
    <property type="molecule type" value="Genomic_DNA"/>
</dbReference>
<evidence type="ECO:0000313" key="1">
    <source>
        <dbReference type="EMBL" id="KAH7856689.1"/>
    </source>
</evidence>
<evidence type="ECO:0000313" key="2">
    <source>
        <dbReference type="Proteomes" id="UP000828048"/>
    </source>
</evidence>
<organism evidence="1 2">
    <name type="scientific">Vaccinium darrowii</name>
    <dbReference type="NCBI Taxonomy" id="229202"/>
    <lineage>
        <taxon>Eukaryota</taxon>
        <taxon>Viridiplantae</taxon>
        <taxon>Streptophyta</taxon>
        <taxon>Embryophyta</taxon>
        <taxon>Tracheophyta</taxon>
        <taxon>Spermatophyta</taxon>
        <taxon>Magnoliopsida</taxon>
        <taxon>eudicotyledons</taxon>
        <taxon>Gunneridae</taxon>
        <taxon>Pentapetalae</taxon>
        <taxon>asterids</taxon>
        <taxon>Ericales</taxon>
        <taxon>Ericaceae</taxon>
        <taxon>Vaccinioideae</taxon>
        <taxon>Vaccinieae</taxon>
        <taxon>Vaccinium</taxon>
    </lineage>
</organism>
<keyword evidence="2" id="KW-1185">Reference proteome</keyword>
<proteinExistence type="predicted"/>
<reference evidence="1 2" key="1">
    <citation type="journal article" date="2021" name="Hortic Res">
        <title>High-quality reference genome and annotation aids understanding of berry development for evergreen blueberry (Vaccinium darrowii).</title>
        <authorList>
            <person name="Yu J."/>
            <person name="Hulse-Kemp A.M."/>
            <person name="Babiker E."/>
            <person name="Staton M."/>
        </authorList>
    </citation>
    <scope>NUCLEOTIDE SEQUENCE [LARGE SCALE GENOMIC DNA]</scope>
    <source>
        <strain evidence="2">cv. NJ 8807/NJ 8810</strain>
        <tissue evidence="1">Young leaf</tissue>
    </source>
</reference>
<name>A0ACB7YTY2_9ERIC</name>
<gene>
    <name evidence="1" type="ORF">Vadar_004299</name>
</gene>
<accession>A0ACB7YTY2</accession>
<comment type="caution">
    <text evidence="1">The sequence shown here is derived from an EMBL/GenBank/DDBJ whole genome shotgun (WGS) entry which is preliminary data.</text>
</comment>